<accession>A0AAV3SIZ4</accession>
<evidence type="ECO:0000313" key="2">
    <source>
        <dbReference type="Proteomes" id="UP001500962"/>
    </source>
</evidence>
<dbReference type="AlphaFoldDB" id="A0AAV3SIZ4"/>
<evidence type="ECO:0000313" key="1">
    <source>
        <dbReference type="EMBL" id="GAA0471204.1"/>
    </source>
</evidence>
<gene>
    <name evidence="1" type="ORF">GCM10008985_30110</name>
</gene>
<dbReference type="EMBL" id="BAAADN010000050">
    <property type="protein sequence ID" value="GAA0471204.1"/>
    <property type="molecule type" value="Genomic_DNA"/>
</dbReference>
<proteinExistence type="predicted"/>
<dbReference type="Proteomes" id="UP001500962">
    <property type="component" value="Unassembled WGS sequence"/>
</dbReference>
<sequence>MRVELVAQPFALLHDWENDRSGSSSASNDALLVVATISEDRIDLERKLFDKIKDAPDCVGRILVLRQIRAGLGSACCGSVEEETETQPMSFSKRRQWYGTDVLETLAQQFGYS</sequence>
<comment type="caution">
    <text evidence="1">The sequence shown here is derived from an EMBL/GenBank/DDBJ whole genome shotgun (WGS) entry which is preliminary data.</text>
</comment>
<protein>
    <submittedName>
        <fullName evidence="1">Uncharacterized protein</fullName>
    </submittedName>
</protein>
<reference evidence="1" key="1">
    <citation type="journal article" date="2014" name="Int. J. Syst. Evol. Microbiol.">
        <title>Complete genome sequence of Corynebacterium casei LMG S-19264T (=DSM 44701T), isolated from a smear-ripened cheese.</title>
        <authorList>
            <consortium name="US DOE Joint Genome Institute (JGI-PGF)"/>
            <person name="Walter F."/>
            <person name="Albersmeier A."/>
            <person name="Kalinowski J."/>
            <person name="Ruckert C."/>
        </authorList>
    </citation>
    <scope>NUCLEOTIDE SEQUENCE</scope>
    <source>
        <strain evidence="1">JCM 12289</strain>
    </source>
</reference>
<name>A0AAV3SIZ4_HALDO</name>
<reference evidence="1" key="2">
    <citation type="submission" date="2023-12" db="EMBL/GenBank/DDBJ databases">
        <authorList>
            <person name="Sun Q."/>
            <person name="Inoue M."/>
        </authorList>
    </citation>
    <scope>NUCLEOTIDE SEQUENCE</scope>
    <source>
        <strain evidence="1">JCM 12289</strain>
    </source>
</reference>
<organism evidence="1 2">
    <name type="scientific">Halococcus dombrowskii</name>
    <dbReference type="NCBI Taxonomy" id="179637"/>
    <lineage>
        <taxon>Archaea</taxon>
        <taxon>Methanobacteriati</taxon>
        <taxon>Methanobacteriota</taxon>
        <taxon>Stenosarchaea group</taxon>
        <taxon>Halobacteria</taxon>
        <taxon>Halobacteriales</taxon>
        <taxon>Halococcaceae</taxon>
        <taxon>Halococcus</taxon>
    </lineage>
</organism>